<reference evidence="3 4" key="1">
    <citation type="submission" date="2024-03" db="EMBL/GenBank/DDBJ databases">
        <title>Actinomycetospora sp. OC33-EN07, a novel actinomycete isolated from wild orchid (Aerides multiflora).</title>
        <authorList>
            <person name="Suriyachadkun C."/>
        </authorList>
    </citation>
    <scope>NUCLEOTIDE SEQUENCE [LARGE SCALE GENOMIC DNA]</scope>
    <source>
        <strain evidence="3 4">OC33-EN07</strain>
    </source>
</reference>
<evidence type="ECO:0000259" key="2">
    <source>
        <dbReference type="Pfam" id="PF03807"/>
    </source>
</evidence>
<dbReference type="EMBL" id="JBBEGM010000004">
    <property type="protein sequence ID" value="MEJ2861924.1"/>
    <property type="molecule type" value="Genomic_DNA"/>
</dbReference>
<evidence type="ECO:0000313" key="3">
    <source>
        <dbReference type="EMBL" id="MEJ2861924.1"/>
    </source>
</evidence>
<dbReference type="InterPro" id="IPR036291">
    <property type="entry name" value="NAD(P)-bd_dom_sf"/>
</dbReference>
<dbReference type="PANTHER" id="PTHR14239:SF0">
    <property type="entry name" value="F420-DEPENDENT NADP REDUCTASE"/>
    <property type="match status" value="1"/>
</dbReference>
<evidence type="ECO:0000256" key="1">
    <source>
        <dbReference type="ARBA" id="ARBA00023002"/>
    </source>
</evidence>
<dbReference type="Pfam" id="PF03807">
    <property type="entry name" value="F420_oxidored"/>
    <property type="match status" value="1"/>
</dbReference>
<dbReference type="SUPFAM" id="SSF51735">
    <property type="entry name" value="NAD(P)-binding Rossmann-fold domains"/>
    <property type="match status" value="1"/>
</dbReference>
<proteinExistence type="predicted"/>
<name>A0ABU8M3J8_9PSEU</name>
<keyword evidence="4" id="KW-1185">Reference proteome</keyword>
<dbReference type="InterPro" id="IPR028939">
    <property type="entry name" value="P5C_Rdtase_cat_N"/>
</dbReference>
<organism evidence="3 4">
    <name type="scientific">Actinomycetospora flava</name>
    <dbReference type="NCBI Taxonomy" id="3129232"/>
    <lineage>
        <taxon>Bacteria</taxon>
        <taxon>Bacillati</taxon>
        <taxon>Actinomycetota</taxon>
        <taxon>Actinomycetes</taxon>
        <taxon>Pseudonocardiales</taxon>
        <taxon>Pseudonocardiaceae</taxon>
        <taxon>Actinomycetospora</taxon>
    </lineage>
</organism>
<comment type="caution">
    <text evidence="3">The sequence shown here is derived from an EMBL/GenBank/DDBJ whole genome shotgun (WGS) entry which is preliminary data.</text>
</comment>
<dbReference type="PANTHER" id="PTHR14239">
    <property type="entry name" value="DUDULIN-RELATED"/>
    <property type="match status" value="1"/>
</dbReference>
<accession>A0ABU8M3J8</accession>
<dbReference type="InterPro" id="IPR010185">
    <property type="entry name" value="NpdG"/>
</dbReference>
<sequence>MSAPSSGSSSGEAIDPTAWTVGVLGGTGNQGKGLALRWAAAGIKVIVGSRAVERAENSAREYCEAAGVDHVRGTDNATCASEADIVLAAIPWESHADTLKGLVEPLKGKILIDCVNPIGFDKKGPYPLPVEEGSVAQQAEALLPETRVTAAFHNVSAVLLADLEQPEVDCDVLVLGDDREATDVVRALADAVPGMRGVYGGRLRNAYQVECLTANLIAINRRYKVHAGIKITDLDG</sequence>
<protein>
    <submittedName>
        <fullName evidence="3">NADPH-dependent F420 reductase</fullName>
    </submittedName>
</protein>
<dbReference type="Gene3D" id="3.40.50.720">
    <property type="entry name" value="NAD(P)-binding Rossmann-like Domain"/>
    <property type="match status" value="1"/>
</dbReference>
<gene>
    <name evidence="3" type="primary">npdG</name>
    <name evidence="3" type="ORF">WCD58_12200</name>
</gene>
<keyword evidence="1" id="KW-0560">Oxidoreductase</keyword>
<dbReference type="NCBIfam" id="TIGR01915">
    <property type="entry name" value="npdG"/>
    <property type="match status" value="1"/>
</dbReference>
<dbReference type="InterPro" id="IPR051267">
    <property type="entry name" value="STEAP_metalloreductase"/>
</dbReference>
<dbReference type="Proteomes" id="UP001369736">
    <property type="component" value="Unassembled WGS sequence"/>
</dbReference>
<evidence type="ECO:0000313" key="4">
    <source>
        <dbReference type="Proteomes" id="UP001369736"/>
    </source>
</evidence>
<feature type="domain" description="Pyrroline-5-carboxylate reductase catalytic N-terminal" evidence="2">
    <location>
        <begin position="20"/>
        <end position="117"/>
    </location>
</feature>
<dbReference type="RefSeq" id="WP_337703110.1">
    <property type="nucleotide sequence ID" value="NZ_JBBEGM010000004.1"/>
</dbReference>